<evidence type="ECO:0000256" key="1">
    <source>
        <dbReference type="SAM" id="MobiDB-lite"/>
    </source>
</evidence>
<accession>A0A4D9D0C3</accession>
<organism evidence="2 3">
    <name type="scientific">Nannochloropsis salina CCMP1776</name>
    <dbReference type="NCBI Taxonomy" id="1027361"/>
    <lineage>
        <taxon>Eukaryota</taxon>
        <taxon>Sar</taxon>
        <taxon>Stramenopiles</taxon>
        <taxon>Ochrophyta</taxon>
        <taxon>Eustigmatophyceae</taxon>
        <taxon>Eustigmatales</taxon>
        <taxon>Monodopsidaceae</taxon>
        <taxon>Microchloropsis</taxon>
        <taxon>Microchloropsis salina</taxon>
    </lineage>
</organism>
<evidence type="ECO:0000313" key="2">
    <source>
        <dbReference type="EMBL" id="TFJ84324.1"/>
    </source>
</evidence>
<proteinExistence type="predicted"/>
<evidence type="ECO:0000313" key="3">
    <source>
        <dbReference type="Proteomes" id="UP000355283"/>
    </source>
</evidence>
<dbReference type="AlphaFoldDB" id="A0A4D9D0C3"/>
<name>A0A4D9D0C3_9STRA</name>
<dbReference type="OrthoDB" id="61483at2759"/>
<feature type="region of interest" description="Disordered" evidence="1">
    <location>
        <begin position="34"/>
        <end position="57"/>
    </location>
</feature>
<sequence length="120" mass="13673">MRWVHSLEGLVHNLKDWTEGKLQDLEVQQQHLGKEEMEQAGESNHLTPEPGLMNHQKENLKLRTIETQIRGATALRQRQRSGAVESIGEAFSRQADDSLRLSPAGVPRGLKFGLPEEFWH</sequence>
<dbReference type="Proteomes" id="UP000355283">
    <property type="component" value="Unassembled WGS sequence"/>
</dbReference>
<reference evidence="2 3" key="1">
    <citation type="submission" date="2019-01" db="EMBL/GenBank/DDBJ databases">
        <title>Nuclear Genome Assembly of the Microalgal Biofuel strain Nannochloropsis salina CCMP1776.</title>
        <authorList>
            <person name="Hovde B."/>
        </authorList>
    </citation>
    <scope>NUCLEOTIDE SEQUENCE [LARGE SCALE GENOMIC DNA]</scope>
    <source>
        <strain evidence="2 3">CCMP1776</strain>
    </source>
</reference>
<keyword evidence="3" id="KW-1185">Reference proteome</keyword>
<comment type="caution">
    <text evidence="2">The sequence shown here is derived from an EMBL/GenBank/DDBJ whole genome shotgun (WGS) entry which is preliminary data.</text>
</comment>
<dbReference type="EMBL" id="SDOX01000019">
    <property type="protein sequence ID" value="TFJ84324.1"/>
    <property type="molecule type" value="Genomic_DNA"/>
</dbReference>
<protein>
    <submittedName>
        <fullName evidence="2">Uncharacterized protein</fullName>
    </submittedName>
</protein>
<gene>
    <name evidence="2" type="ORF">NSK_004315</name>
</gene>